<dbReference type="GO" id="GO:0071949">
    <property type="term" value="F:FAD binding"/>
    <property type="evidence" value="ECO:0007669"/>
    <property type="project" value="InterPro"/>
</dbReference>
<proteinExistence type="inferred from homology"/>
<evidence type="ECO:0000259" key="7">
    <source>
        <dbReference type="Pfam" id="PF01636"/>
    </source>
</evidence>
<organism evidence="8 9">
    <name type="scientific">Pseudallescheria apiosperma</name>
    <name type="common">Scedosporium apiospermum</name>
    <dbReference type="NCBI Taxonomy" id="563466"/>
    <lineage>
        <taxon>Eukaryota</taxon>
        <taxon>Fungi</taxon>
        <taxon>Dikarya</taxon>
        <taxon>Ascomycota</taxon>
        <taxon>Pezizomycotina</taxon>
        <taxon>Sordariomycetes</taxon>
        <taxon>Hypocreomycetidae</taxon>
        <taxon>Microascales</taxon>
        <taxon>Microascaceae</taxon>
        <taxon>Scedosporium</taxon>
    </lineage>
</organism>
<dbReference type="AlphaFoldDB" id="A0A084G4R7"/>
<dbReference type="InterPro" id="IPR002575">
    <property type="entry name" value="Aminoglycoside_PTrfase"/>
</dbReference>
<dbReference type="VEuPathDB" id="FungiDB:SAPIO_CDS5494"/>
<evidence type="ECO:0000256" key="3">
    <source>
        <dbReference type="ARBA" id="ARBA00022630"/>
    </source>
</evidence>
<dbReference type="InterPro" id="IPR006076">
    <property type="entry name" value="FAD-dep_OxRdtase"/>
</dbReference>
<dbReference type="InterPro" id="IPR011009">
    <property type="entry name" value="Kinase-like_dom_sf"/>
</dbReference>
<evidence type="ECO:0000256" key="1">
    <source>
        <dbReference type="ARBA" id="ARBA00001974"/>
    </source>
</evidence>
<dbReference type="RefSeq" id="XP_016642128.1">
    <property type="nucleotide sequence ID" value="XM_016787813.1"/>
</dbReference>
<dbReference type="Gene3D" id="3.30.9.10">
    <property type="entry name" value="D-Amino Acid Oxidase, subunit A, domain 2"/>
    <property type="match status" value="1"/>
</dbReference>
<evidence type="ECO:0000256" key="5">
    <source>
        <dbReference type="ARBA" id="ARBA00023002"/>
    </source>
</evidence>
<dbReference type="InterPro" id="IPR023209">
    <property type="entry name" value="DAO"/>
</dbReference>
<dbReference type="EMBL" id="JOWA01000099">
    <property type="protein sequence ID" value="KEZ42329.1"/>
    <property type="molecule type" value="Genomic_DNA"/>
</dbReference>
<keyword evidence="5" id="KW-0560">Oxidoreductase</keyword>
<gene>
    <name evidence="8" type="ORF">SAPIO_CDS5494</name>
</gene>
<evidence type="ECO:0000313" key="9">
    <source>
        <dbReference type="Proteomes" id="UP000028545"/>
    </source>
</evidence>
<evidence type="ECO:0000313" key="8">
    <source>
        <dbReference type="EMBL" id="KEZ42329.1"/>
    </source>
</evidence>
<keyword evidence="9" id="KW-1185">Reference proteome</keyword>
<dbReference type="PANTHER" id="PTHR11530">
    <property type="entry name" value="D-AMINO ACID OXIDASE"/>
    <property type="match status" value="1"/>
</dbReference>
<comment type="similarity">
    <text evidence="2">Belongs to the DAMOX/DASOX family.</text>
</comment>
<dbReference type="Gene3D" id="3.40.50.720">
    <property type="entry name" value="NAD(P)-binding Rossmann-like Domain"/>
    <property type="match status" value="1"/>
</dbReference>
<dbReference type="SUPFAM" id="SSF54373">
    <property type="entry name" value="FAD-linked reductases, C-terminal domain"/>
    <property type="match status" value="1"/>
</dbReference>
<dbReference type="GO" id="GO:0003884">
    <property type="term" value="F:D-amino-acid oxidase activity"/>
    <property type="evidence" value="ECO:0007669"/>
    <property type="project" value="InterPro"/>
</dbReference>
<dbReference type="SUPFAM" id="SSF51971">
    <property type="entry name" value="Nucleotide-binding domain"/>
    <property type="match status" value="1"/>
</dbReference>
<accession>A0A084G4R7</accession>
<keyword evidence="4" id="KW-0274">FAD</keyword>
<keyword evidence="3" id="KW-0285">Flavoprotein</keyword>
<reference evidence="8 9" key="1">
    <citation type="journal article" date="2014" name="Genome Announc.">
        <title>Draft genome sequence of the pathogenic fungus Scedosporium apiospermum.</title>
        <authorList>
            <person name="Vandeputte P."/>
            <person name="Ghamrawi S."/>
            <person name="Rechenmann M."/>
            <person name="Iltis A."/>
            <person name="Giraud S."/>
            <person name="Fleury M."/>
            <person name="Thornton C."/>
            <person name="Delhaes L."/>
            <person name="Meyer W."/>
            <person name="Papon N."/>
            <person name="Bouchara J.P."/>
        </authorList>
    </citation>
    <scope>NUCLEOTIDE SEQUENCE [LARGE SCALE GENOMIC DNA]</scope>
    <source>
        <strain evidence="8 9">IHEM 14462</strain>
    </source>
</reference>
<dbReference type="Pfam" id="PF01266">
    <property type="entry name" value="DAO"/>
    <property type="match status" value="1"/>
</dbReference>
<comment type="cofactor">
    <cofactor evidence="1">
        <name>FAD</name>
        <dbReference type="ChEBI" id="CHEBI:57692"/>
    </cofactor>
</comment>
<evidence type="ECO:0000259" key="6">
    <source>
        <dbReference type="Pfam" id="PF01266"/>
    </source>
</evidence>
<comment type="caution">
    <text evidence="8">The sequence shown here is derived from an EMBL/GenBank/DDBJ whole genome shotgun (WGS) entry which is preliminary data.</text>
</comment>
<dbReference type="SUPFAM" id="SSF56112">
    <property type="entry name" value="Protein kinase-like (PK-like)"/>
    <property type="match status" value="1"/>
</dbReference>
<name>A0A084G4R7_PSEDA</name>
<evidence type="ECO:0008006" key="10">
    <source>
        <dbReference type="Google" id="ProtNLM"/>
    </source>
</evidence>
<dbReference type="Proteomes" id="UP000028545">
    <property type="component" value="Unassembled WGS sequence"/>
</dbReference>
<protein>
    <recommendedName>
        <fullName evidence="10">FAD dependent oxidoreductase domain-containing protein</fullName>
    </recommendedName>
</protein>
<dbReference type="Pfam" id="PF01636">
    <property type="entry name" value="APH"/>
    <property type="match status" value="1"/>
</dbReference>
<dbReference type="PROSITE" id="PS00677">
    <property type="entry name" value="DAO"/>
    <property type="match status" value="1"/>
</dbReference>
<dbReference type="Gene3D" id="3.90.1200.10">
    <property type="match status" value="1"/>
</dbReference>
<feature type="domain" description="Aminoglycoside phosphotransferase" evidence="7">
    <location>
        <begin position="44"/>
        <end position="234"/>
    </location>
</feature>
<dbReference type="HOGENOM" id="CLU_471040_0_0_1"/>
<dbReference type="OrthoDB" id="2015447at2759"/>
<dbReference type="KEGG" id="sapo:SAPIO_CDS5494"/>
<evidence type="ECO:0000256" key="4">
    <source>
        <dbReference type="ARBA" id="ARBA00022827"/>
    </source>
</evidence>
<dbReference type="InterPro" id="IPR006181">
    <property type="entry name" value="D-amino_acid_oxidase_CS"/>
</dbReference>
<dbReference type="GeneID" id="27724566"/>
<dbReference type="PANTHER" id="PTHR11530:SF26">
    <property type="entry name" value="FAD DEPENDENT OXIDOREDUCTASE SUPERFAMILY (AFU_ORTHOLOGUE AFUA_5G13940)"/>
    <property type="match status" value="1"/>
</dbReference>
<sequence length="579" mass="64418">MDPIQIPSRDVIVSLCQDVQFETHSFAYNDHIWIKCGPGVTLGEAAIQRYVHRHADPNIVRIPEVYDAFTRPQPKAAALTYIVMENVKGDNYATFSEEHPEEAEQVLEAIANAVRHIWDIPLPPNASPGPFERQVPVDRLFSDCGPTSAFNNVTEMEDWLNNRLKQAGRPDRISLQGEPLSLCHCDLGPFNIRVGEPVAILDWGCSGIYPHTFEEFAIVHQFNLRGAKFAKALHRQLFGPKFSNGGVIGLSTAFKLQQEGVPVVVIARSFPSPFEIVDAREEVNYSSQWAGAHNRYIPPLDEAGKRDHDLALATFRHMDALAKESPEAGITFMKGIEYLEAGISGYAALTTETAKELGYEEFKELDAEHLPEGVVRGFEYRTWCVNPMVYCSYLLRRLFLGGCKFIKRDLRSPNEVFSMEELGDLRAVIDCSGTGFGDEKVFVTRGQTCLVANACDATVTRQNSDGTWSFSVPRNFHGGTIIGGTKEVDDWSLEPSAETRARLLKNFAATYPKILEDGGEYRVLRDIVGRRPTRVGGLRLEKVDAGPGRTVIHAYGLGGRGYEMSWGVAEAVFSLLEEN</sequence>
<feature type="domain" description="FAD dependent oxidoreductase" evidence="6">
    <location>
        <begin position="245"/>
        <end position="572"/>
    </location>
</feature>
<evidence type="ECO:0000256" key="2">
    <source>
        <dbReference type="ARBA" id="ARBA00006730"/>
    </source>
</evidence>
<dbReference type="GO" id="GO:0005737">
    <property type="term" value="C:cytoplasm"/>
    <property type="evidence" value="ECO:0007669"/>
    <property type="project" value="TreeGrafter"/>
</dbReference>
<dbReference type="GO" id="GO:0019478">
    <property type="term" value="P:D-amino acid catabolic process"/>
    <property type="evidence" value="ECO:0007669"/>
    <property type="project" value="TreeGrafter"/>
</dbReference>